<evidence type="ECO:0000313" key="7">
    <source>
        <dbReference type="Proteomes" id="UP000198660"/>
    </source>
</evidence>
<comment type="cofactor">
    <cofactor evidence="1">
        <name>Zn(2+)</name>
        <dbReference type="ChEBI" id="CHEBI:29105"/>
    </cofactor>
</comment>
<dbReference type="InterPro" id="IPR036866">
    <property type="entry name" value="RibonucZ/Hydroxyglut_hydro"/>
</dbReference>
<dbReference type="InterPro" id="IPR051453">
    <property type="entry name" value="MBL_Glyoxalase_II"/>
</dbReference>
<protein>
    <submittedName>
        <fullName evidence="6">Glyoxylase, beta-lactamase superfamily II</fullName>
    </submittedName>
</protein>
<evidence type="ECO:0000256" key="1">
    <source>
        <dbReference type="ARBA" id="ARBA00001947"/>
    </source>
</evidence>
<name>A0A1I6PQX1_9BACL</name>
<gene>
    <name evidence="6" type="ORF">SAMN05444972_10276</name>
</gene>
<dbReference type="SUPFAM" id="SSF56281">
    <property type="entry name" value="Metallo-hydrolase/oxidoreductase"/>
    <property type="match status" value="1"/>
</dbReference>
<dbReference type="Proteomes" id="UP000198660">
    <property type="component" value="Unassembled WGS sequence"/>
</dbReference>
<dbReference type="RefSeq" id="WP_091833694.1">
    <property type="nucleotide sequence ID" value="NZ_FPAA01000002.1"/>
</dbReference>
<proteinExistence type="predicted"/>
<reference evidence="7" key="1">
    <citation type="submission" date="2016-10" db="EMBL/GenBank/DDBJ databases">
        <authorList>
            <person name="Varghese N."/>
            <person name="Submissions S."/>
        </authorList>
    </citation>
    <scope>NUCLEOTIDE SEQUENCE [LARGE SCALE GENOMIC DNA]</scope>
    <source>
        <strain evidence="7">DSM 45789</strain>
    </source>
</reference>
<dbReference type="AlphaFoldDB" id="A0A1I6PQX1"/>
<keyword evidence="4" id="KW-0862">Zinc</keyword>
<dbReference type="EMBL" id="FPAA01000002">
    <property type="protein sequence ID" value="SFS42623.1"/>
    <property type="molecule type" value="Genomic_DNA"/>
</dbReference>
<dbReference type="GO" id="GO:0016787">
    <property type="term" value="F:hydrolase activity"/>
    <property type="evidence" value="ECO:0007669"/>
    <property type="project" value="UniProtKB-KW"/>
</dbReference>
<dbReference type="Pfam" id="PF00753">
    <property type="entry name" value="Lactamase_B"/>
    <property type="match status" value="1"/>
</dbReference>
<keyword evidence="7" id="KW-1185">Reference proteome</keyword>
<dbReference type="OrthoDB" id="9802248at2"/>
<sequence length="219" mass="25200">MRISYEVYPIKVHHNFTYLIVDKVTRQAALVDPAWEFGTITTLINQLKVDVQIILLTHSHIDHVQLVHPLAERYQTHVYMSLKEIETYQFTCPSLHPFTDLDILHLGQTRITCLLTPGHTAGSACFLLADSLFTGDTLFIEGCGICPTASDAHTMYDSFQKIKSVAPPHVKVYPGHQYRTSPGCPLHVLFRNNIYFQLSREYFVKFRMRKNQQGLFNFQ</sequence>
<dbReference type="GO" id="GO:0046872">
    <property type="term" value="F:metal ion binding"/>
    <property type="evidence" value="ECO:0007669"/>
    <property type="project" value="UniProtKB-KW"/>
</dbReference>
<keyword evidence="2" id="KW-0479">Metal-binding</keyword>
<organism evidence="6 7">
    <name type="scientific">Marininema halotolerans</name>
    <dbReference type="NCBI Taxonomy" id="1155944"/>
    <lineage>
        <taxon>Bacteria</taxon>
        <taxon>Bacillati</taxon>
        <taxon>Bacillota</taxon>
        <taxon>Bacilli</taxon>
        <taxon>Bacillales</taxon>
        <taxon>Thermoactinomycetaceae</taxon>
        <taxon>Marininema</taxon>
    </lineage>
</organism>
<evidence type="ECO:0000259" key="5">
    <source>
        <dbReference type="SMART" id="SM00849"/>
    </source>
</evidence>
<dbReference type="CDD" id="cd16275">
    <property type="entry name" value="BaeB-like_MBL-fold"/>
    <property type="match status" value="1"/>
</dbReference>
<dbReference type="SMART" id="SM00849">
    <property type="entry name" value="Lactamase_B"/>
    <property type="match status" value="1"/>
</dbReference>
<dbReference type="Gene3D" id="3.60.15.10">
    <property type="entry name" value="Ribonuclease Z/Hydroxyacylglutathione hydrolase-like"/>
    <property type="match status" value="1"/>
</dbReference>
<evidence type="ECO:0000256" key="3">
    <source>
        <dbReference type="ARBA" id="ARBA00022801"/>
    </source>
</evidence>
<dbReference type="InterPro" id="IPR001279">
    <property type="entry name" value="Metallo-B-lactamas"/>
</dbReference>
<evidence type="ECO:0000256" key="2">
    <source>
        <dbReference type="ARBA" id="ARBA00022723"/>
    </source>
</evidence>
<evidence type="ECO:0000313" key="6">
    <source>
        <dbReference type="EMBL" id="SFS42623.1"/>
    </source>
</evidence>
<evidence type="ECO:0000256" key="4">
    <source>
        <dbReference type="ARBA" id="ARBA00022833"/>
    </source>
</evidence>
<feature type="domain" description="Metallo-beta-lactamase" evidence="5">
    <location>
        <begin position="14"/>
        <end position="176"/>
    </location>
</feature>
<dbReference type="PANTHER" id="PTHR46233">
    <property type="entry name" value="HYDROXYACYLGLUTATHIONE HYDROLASE GLOC"/>
    <property type="match status" value="1"/>
</dbReference>
<dbReference type="PANTHER" id="PTHR46233:SF3">
    <property type="entry name" value="HYDROXYACYLGLUTATHIONE HYDROLASE GLOC"/>
    <property type="match status" value="1"/>
</dbReference>
<keyword evidence="3" id="KW-0378">Hydrolase</keyword>
<accession>A0A1I6PQX1</accession>